<evidence type="ECO:0000259" key="13">
    <source>
        <dbReference type="PROSITE" id="PS50110"/>
    </source>
</evidence>
<feature type="domain" description="Histidine kinase" evidence="12">
    <location>
        <begin position="423"/>
        <end position="654"/>
    </location>
</feature>
<evidence type="ECO:0000256" key="8">
    <source>
        <dbReference type="ARBA" id="ARBA00023012"/>
    </source>
</evidence>
<dbReference type="Gene3D" id="3.40.50.2300">
    <property type="match status" value="3"/>
</dbReference>
<dbReference type="EC" id="2.7.13.3" evidence="2"/>
<dbReference type="PANTHER" id="PTHR45339:SF1">
    <property type="entry name" value="HYBRID SIGNAL TRANSDUCTION HISTIDINE KINASE J"/>
    <property type="match status" value="1"/>
</dbReference>
<evidence type="ECO:0000259" key="12">
    <source>
        <dbReference type="PROSITE" id="PS50109"/>
    </source>
</evidence>
<evidence type="ECO:0000256" key="1">
    <source>
        <dbReference type="ARBA" id="ARBA00000085"/>
    </source>
</evidence>
<keyword evidence="5" id="KW-0547">Nucleotide-binding</keyword>
<dbReference type="SUPFAM" id="SSF47384">
    <property type="entry name" value="Homodimeric domain of signal transducing histidine kinase"/>
    <property type="match status" value="1"/>
</dbReference>
<evidence type="ECO:0000256" key="7">
    <source>
        <dbReference type="ARBA" id="ARBA00022840"/>
    </source>
</evidence>
<organism evidence="14 15">
    <name type="scientific">Paenibacillus agricola</name>
    <dbReference type="NCBI Taxonomy" id="2716264"/>
    <lineage>
        <taxon>Bacteria</taxon>
        <taxon>Bacillati</taxon>
        <taxon>Bacillota</taxon>
        <taxon>Bacilli</taxon>
        <taxon>Bacillales</taxon>
        <taxon>Paenibacillaceae</taxon>
        <taxon>Paenibacillus</taxon>
    </lineage>
</organism>
<dbReference type="Gene3D" id="3.30.450.40">
    <property type="match status" value="1"/>
</dbReference>
<dbReference type="Proteomes" id="UP001165962">
    <property type="component" value="Unassembled WGS sequence"/>
</dbReference>
<dbReference type="InterPro" id="IPR029016">
    <property type="entry name" value="GAF-like_dom_sf"/>
</dbReference>
<dbReference type="EMBL" id="JAAOIW010000006">
    <property type="protein sequence ID" value="NHN31685.1"/>
    <property type="molecule type" value="Genomic_DNA"/>
</dbReference>
<keyword evidence="6" id="KW-0418">Kinase</keyword>
<evidence type="ECO:0000256" key="9">
    <source>
        <dbReference type="PROSITE-ProRule" id="PRU00169"/>
    </source>
</evidence>
<dbReference type="InterPro" id="IPR005467">
    <property type="entry name" value="His_kinase_dom"/>
</dbReference>
<dbReference type="Pfam" id="PF00512">
    <property type="entry name" value="HisKA"/>
    <property type="match status" value="1"/>
</dbReference>
<evidence type="ECO:0000256" key="10">
    <source>
        <dbReference type="SAM" id="MobiDB-lite"/>
    </source>
</evidence>
<evidence type="ECO:0000313" key="15">
    <source>
        <dbReference type="Proteomes" id="UP001165962"/>
    </source>
</evidence>
<keyword evidence="15" id="KW-1185">Reference proteome</keyword>
<dbReference type="Pfam" id="PF13185">
    <property type="entry name" value="GAF_2"/>
    <property type="match status" value="1"/>
</dbReference>
<feature type="domain" description="Response regulatory" evidence="13">
    <location>
        <begin position="835"/>
        <end position="951"/>
    </location>
</feature>
<feature type="domain" description="Response regulatory" evidence="13">
    <location>
        <begin position="981"/>
        <end position="1098"/>
    </location>
</feature>
<dbReference type="Gene3D" id="3.30.565.10">
    <property type="entry name" value="Histidine kinase-like ATPase, C-terminal domain"/>
    <property type="match status" value="1"/>
</dbReference>
<gene>
    <name evidence="14" type="ORF">G9U52_17775</name>
</gene>
<dbReference type="RefSeq" id="WP_166151982.1">
    <property type="nucleotide sequence ID" value="NZ_JAAOIW010000006.1"/>
</dbReference>
<dbReference type="InterPro" id="IPR036890">
    <property type="entry name" value="HATPase_C_sf"/>
</dbReference>
<feature type="transmembrane region" description="Helical" evidence="11">
    <location>
        <begin position="7"/>
        <end position="30"/>
    </location>
</feature>
<dbReference type="CDD" id="cd16922">
    <property type="entry name" value="HATPase_EvgS-ArcB-TorS-like"/>
    <property type="match status" value="1"/>
</dbReference>
<dbReference type="SUPFAM" id="SSF55874">
    <property type="entry name" value="ATPase domain of HSP90 chaperone/DNA topoisomerase II/histidine kinase"/>
    <property type="match status" value="1"/>
</dbReference>
<dbReference type="PROSITE" id="PS50109">
    <property type="entry name" value="HIS_KIN"/>
    <property type="match status" value="1"/>
</dbReference>
<dbReference type="InterPro" id="IPR036097">
    <property type="entry name" value="HisK_dim/P_sf"/>
</dbReference>
<sequence length="1100" mass="123923">MQIKTKLGMGIGILLGIVSSLTAIILSQPANSPSTFAIILLFIGLAVGIGTIIRVFKRMNEGTQQLAAMTRHIMNEQIAAPPQDVHTNDEFGSLSSLFQQTAVDVLQKLKVEKELRLEMEKQAWIKSHIADVMLSLQGIHKQQQAAQMFMNTTLPLLRASYGTVYIKEAADRLTFTAGYAIEEDHEQLRREVQLGRGLIGQCALDRTTIVLNEVPVDYIKVNSSLGKSAPVQLIVHPVLYQEEVMAVIEVASLQALTVTERQLLDELCYSLGILLNSIMDRNKVDELYFEVQTQKEELQAQSEELQAQNEELQAQTEELQAQTEELQAQTEELQVQSEELMSQQAALEISNADLERKTDELQLSEEELQLQQAELEDSNQQLVAKAQQLEAQFAITELQKRELEQQTHDLELSNQYKSEFLANMSHELRTPLNSLLILSQLLGENRNGRMDAKQVEYAHTIHSSGSDLLRLINEILDLSKVESGKMDITIESVRLEDIKDVIWKNFQPVALKKDFEFSIEISEELPDSIEVDGYRLQQILRNLISNALKFTSEGKVLFEIEWAPVGAMGEFPASPEEMIAFKVTDTGIGIPDHKQDSIFDAFQQVDGTTTRNYGGTGLGLTISRKLAQLMGGDIDLQSTEGQGSSFTLYLPVTSQPVRQPLREVAAAIEAAHTNADSYVEGVLKPVLQLSDPVLLAPSEIDDDRYMIRPEDQVLLLIEDDIVFAKVILDMARSRGFKTIVALQGDKGIALAKTYIPDAIILDMHLPVMDGWSVLNYLKIQSETRHIPIFVMSVLDEIQEGLSRGAFAYVKKPIDKEIMEKAFTRIESFIHDGVKRLLIVEKNMLMREDLVKLIGHEDVHITDVSNGEAALAELSNQHFNCIIMGLELTDISHFELLERIKTNAQLRTIPIIIYTGKALSKEEELLLKKYADSIIIKNVQSKKRLFDEASLFLHRVQAKLPEDKQQILLELNNPHSALEGKKVLLVDDDMRNIFAVSGVLEKYHIRIMFAQNGQEALEVLEQMPDMDLILMDIMMPVMDGYEAMRRIRQMPVFEQLPIIALTAKAMLEDRIKCLDAGASDYISKPINPDQLFSLLKVWLYK</sequence>
<feature type="region of interest" description="Disordered" evidence="10">
    <location>
        <begin position="300"/>
        <end position="325"/>
    </location>
</feature>
<dbReference type="InterPro" id="IPR003594">
    <property type="entry name" value="HATPase_dom"/>
</dbReference>
<feature type="modified residue" description="4-aspartylphosphate" evidence="9">
    <location>
        <position position="1031"/>
    </location>
</feature>
<dbReference type="CDD" id="cd00082">
    <property type="entry name" value="HisKA"/>
    <property type="match status" value="1"/>
</dbReference>
<proteinExistence type="predicted"/>
<evidence type="ECO:0000256" key="4">
    <source>
        <dbReference type="ARBA" id="ARBA00022679"/>
    </source>
</evidence>
<dbReference type="SUPFAM" id="SSF52172">
    <property type="entry name" value="CheY-like"/>
    <property type="match status" value="3"/>
</dbReference>
<dbReference type="CDD" id="cd17546">
    <property type="entry name" value="REC_hyHK_CKI1_RcsC-like"/>
    <property type="match status" value="1"/>
</dbReference>
<dbReference type="PANTHER" id="PTHR45339">
    <property type="entry name" value="HYBRID SIGNAL TRANSDUCTION HISTIDINE KINASE J"/>
    <property type="match status" value="1"/>
</dbReference>
<feature type="transmembrane region" description="Helical" evidence="11">
    <location>
        <begin position="36"/>
        <end position="56"/>
    </location>
</feature>
<dbReference type="InterPro" id="IPR003661">
    <property type="entry name" value="HisK_dim/P_dom"/>
</dbReference>
<comment type="catalytic activity">
    <reaction evidence="1">
        <text>ATP + protein L-histidine = ADP + protein N-phospho-L-histidine.</text>
        <dbReference type="EC" id="2.7.13.3"/>
    </reaction>
</comment>
<keyword evidence="3 9" id="KW-0597">Phosphoprotein</keyword>
<dbReference type="PROSITE" id="PS50110">
    <property type="entry name" value="RESPONSE_REGULATORY"/>
    <property type="match status" value="3"/>
</dbReference>
<reference evidence="14" key="1">
    <citation type="submission" date="2020-03" db="EMBL/GenBank/DDBJ databases">
        <title>Draft sequencing of Paenibacilllus sp. S3N08.</title>
        <authorList>
            <person name="Kim D.-U."/>
        </authorList>
    </citation>
    <scope>NUCLEOTIDE SEQUENCE</scope>
    <source>
        <strain evidence="14">S3N08</strain>
    </source>
</reference>
<accession>A0ABX0J5S3</accession>
<dbReference type="Pfam" id="PF00072">
    <property type="entry name" value="Response_reg"/>
    <property type="match status" value="3"/>
</dbReference>
<feature type="domain" description="Response regulatory" evidence="13">
    <location>
        <begin position="713"/>
        <end position="826"/>
    </location>
</feature>
<protein>
    <recommendedName>
        <fullName evidence="2">histidine kinase</fullName>
        <ecNumber evidence="2">2.7.13.3</ecNumber>
    </recommendedName>
</protein>
<dbReference type="SUPFAM" id="SSF55781">
    <property type="entry name" value="GAF domain-like"/>
    <property type="match status" value="1"/>
</dbReference>
<name>A0ABX0J5S3_9BACL</name>
<dbReference type="InterPro" id="IPR004358">
    <property type="entry name" value="Sig_transdc_His_kin-like_C"/>
</dbReference>
<dbReference type="CDD" id="cd00156">
    <property type="entry name" value="REC"/>
    <property type="match status" value="1"/>
</dbReference>
<keyword evidence="11" id="KW-0812">Transmembrane</keyword>
<dbReference type="InterPro" id="IPR003018">
    <property type="entry name" value="GAF"/>
</dbReference>
<dbReference type="SMART" id="SM00387">
    <property type="entry name" value="HATPase_c"/>
    <property type="match status" value="1"/>
</dbReference>
<dbReference type="Gene3D" id="1.10.287.130">
    <property type="match status" value="1"/>
</dbReference>
<evidence type="ECO:0000256" key="3">
    <source>
        <dbReference type="ARBA" id="ARBA00022553"/>
    </source>
</evidence>
<comment type="caution">
    <text evidence="14">The sequence shown here is derived from an EMBL/GenBank/DDBJ whole genome shotgun (WGS) entry which is preliminary data.</text>
</comment>
<keyword evidence="7" id="KW-0067">ATP-binding</keyword>
<evidence type="ECO:0000256" key="11">
    <source>
        <dbReference type="SAM" id="Phobius"/>
    </source>
</evidence>
<dbReference type="InterPro" id="IPR001789">
    <property type="entry name" value="Sig_transdc_resp-reg_receiver"/>
</dbReference>
<evidence type="ECO:0000256" key="5">
    <source>
        <dbReference type="ARBA" id="ARBA00022741"/>
    </source>
</evidence>
<feature type="modified residue" description="4-aspartylphosphate" evidence="9">
    <location>
        <position position="762"/>
    </location>
</feature>
<dbReference type="InterPro" id="IPR011006">
    <property type="entry name" value="CheY-like_superfamily"/>
</dbReference>
<keyword evidence="8" id="KW-0902">Two-component regulatory system</keyword>
<evidence type="ECO:0000313" key="14">
    <source>
        <dbReference type="EMBL" id="NHN31685.1"/>
    </source>
</evidence>
<dbReference type="Pfam" id="PF02518">
    <property type="entry name" value="HATPase_c"/>
    <property type="match status" value="1"/>
</dbReference>
<evidence type="ECO:0000256" key="2">
    <source>
        <dbReference type="ARBA" id="ARBA00012438"/>
    </source>
</evidence>
<dbReference type="SMART" id="SM00388">
    <property type="entry name" value="HisKA"/>
    <property type="match status" value="1"/>
</dbReference>
<dbReference type="SMART" id="SM00448">
    <property type="entry name" value="REC"/>
    <property type="match status" value="3"/>
</dbReference>
<keyword evidence="4" id="KW-0808">Transferase</keyword>
<keyword evidence="11" id="KW-1133">Transmembrane helix</keyword>
<evidence type="ECO:0000256" key="6">
    <source>
        <dbReference type="ARBA" id="ARBA00022777"/>
    </source>
</evidence>
<comment type="caution">
    <text evidence="9">Lacks conserved residue(s) required for the propagation of feature annotation.</text>
</comment>
<keyword evidence="11" id="KW-0472">Membrane</keyword>
<dbReference type="PRINTS" id="PR00344">
    <property type="entry name" value="BCTRLSENSOR"/>
</dbReference>